<protein>
    <submittedName>
        <fullName evidence="1">Twin-arginine translocation pathway signal</fullName>
    </submittedName>
</protein>
<dbReference type="PANTHER" id="PTHR38477:SF1">
    <property type="entry name" value="MUREIN L,D-TRANSPEPTIDASE CATALYTIC DOMAIN FAMILY PROTEIN"/>
    <property type="match status" value="1"/>
</dbReference>
<dbReference type="OrthoDB" id="9815195at2"/>
<sequence length="233" mass="24662">MKGLDTRLSRRGLVVGLAALTASCATGSKRGAPVVAQAPAPLVVPTEPLAVPPPVVKVQFDPLGLIRKPLLDGGLEALKRHEARIPTKDQIYLVDFQQHSSLPRLYRLDLASGEVTAFRTAHGKGSDPAHSGFAQRFSNVMDSNASSVGAYVTAGPGMGAKHGPNVLLDGLEPTNSEARDRAIIIHAADYCEPEFLAREGKLGRSYGCFSVSTADLQTLRPIMGEGRLLFAAA</sequence>
<accession>A0A2D2B1S8</accession>
<reference evidence="1 2" key="1">
    <citation type="submission" date="2017-10" db="EMBL/GenBank/DDBJ databases">
        <title>Genome sequence of Caulobacter mirabilis FWC38.</title>
        <authorList>
            <person name="Fiebig A."/>
            <person name="Crosson S."/>
        </authorList>
    </citation>
    <scope>NUCLEOTIDE SEQUENCE [LARGE SCALE GENOMIC DNA]</scope>
    <source>
        <strain evidence="1 2">FWC 38</strain>
    </source>
</reference>
<proteinExistence type="predicted"/>
<dbReference type="InterPro" id="IPR006311">
    <property type="entry name" value="TAT_signal"/>
</dbReference>
<dbReference type="KEGG" id="cmb:CSW64_18390"/>
<organism evidence="1 2">
    <name type="scientific">Caulobacter mirabilis</name>
    <dbReference type="NCBI Taxonomy" id="69666"/>
    <lineage>
        <taxon>Bacteria</taxon>
        <taxon>Pseudomonadati</taxon>
        <taxon>Pseudomonadota</taxon>
        <taxon>Alphaproteobacteria</taxon>
        <taxon>Caulobacterales</taxon>
        <taxon>Caulobacteraceae</taxon>
        <taxon>Caulobacter</taxon>
    </lineage>
</organism>
<dbReference type="EMBL" id="CP024201">
    <property type="protein sequence ID" value="ATQ44214.1"/>
    <property type="molecule type" value="Genomic_DNA"/>
</dbReference>
<dbReference type="InterPro" id="IPR032676">
    <property type="entry name" value="YkuD_2"/>
</dbReference>
<evidence type="ECO:0000313" key="1">
    <source>
        <dbReference type="EMBL" id="ATQ44214.1"/>
    </source>
</evidence>
<keyword evidence="2" id="KW-1185">Reference proteome</keyword>
<dbReference type="RefSeq" id="WP_099623462.1">
    <property type="nucleotide sequence ID" value="NZ_CP024201.1"/>
</dbReference>
<dbReference type="Proteomes" id="UP000228945">
    <property type="component" value="Chromosome"/>
</dbReference>
<dbReference type="PANTHER" id="PTHR38477">
    <property type="entry name" value="HYPOTHETICAL EXPORTED PROTEIN"/>
    <property type="match status" value="1"/>
</dbReference>
<dbReference type="PROSITE" id="PS51318">
    <property type="entry name" value="TAT"/>
    <property type="match status" value="1"/>
</dbReference>
<dbReference type="Pfam" id="PF13645">
    <property type="entry name" value="YkuD_2"/>
    <property type="match status" value="1"/>
</dbReference>
<dbReference type="PROSITE" id="PS51257">
    <property type="entry name" value="PROKAR_LIPOPROTEIN"/>
    <property type="match status" value="1"/>
</dbReference>
<gene>
    <name evidence="1" type="ORF">CSW64_18390</name>
</gene>
<evidence type="ECO:0000313" key="2">
    <source>
        <dbReference type="Proteomes" id="UP000228945"/>
    </source>
</evidence>
<dbReference type="AlphaFoldDB" id="A0A2D2B1S8"/>
<name>A0A2D2B1S8_9CAUL</name>